<name>C4J826_MAIZE</name>
<reference evidence="2" key="1">
    <citation type="journal article" date="2009" name="PLoS Genet.">
        <title>Sequencing, mapping, and analysis of 27,455 maize full-length cDNAs.</title>
        <authorList>
            <person name="Soderlund C."/>
            <person name="Descour A."/>
            <person name="Kudrna D."/>
            <person name="Bomhoff M."/>
            <person name="Boyd L."/>
            <person name="Currie J."/>
            <person name="Angelova A."/>
            <person name="Collura K."/>
            <person name="Wissotski M."/>
            <person name="Ashley E."/>
            <person name="Morrow D."/>
            <person name="Fernandes J."/>
            <person name="Walbot V."/>
            <person name="Yu Y."/>
        </authorList>
    </citation>
    <scope>NUCLEOTIDE SEQUENCE</scope>
    <source>
        <strain evidence="2">B73</strain>
    </source>
</reference>
<evidence type="ECO:0000256" key="1">
    <source>
        <dbReference type="SAM" id="MobiDB-lite"/>
    </source>
</evidence>
<sequence length="71" mass="7351">MTPRTPSETLAASRSGSPATSSLTTAKPWEAGAGVTILSATTYSCTALPLPHSELPWAPVASKPPTVRPYQ</sequence>
<accession>C4J826</accession>
<protein>
    <submittedName>
        <fullName evidence="2">Uncharacterized protein</fullName>
    </submittedName>
</protein>
<organism evidence="2">
    <name type="scientific">Zea mays</name>
    <name type="common">Maize</name>
    <dbReference type="NCBI Taxonomy" id="4577"/>
    <lineage>
        <taxon>Eukaryota</taxon>
        <taxon>Viridiplantae</taxon>
        <taxon>Streptophyta</taxon>
        <taxon>Embryophyta</taxon>
        <taxon>Tracheophyta</taxon>
        <taxon>Spermatophyta</taxon>
        <taxon>Magnoliopsida</taxon>
        <taxon>Liliopsida</taxon>
        <taxon>Poales</taxon>
        <taxon>Poaceae</taxon>
        <taxon>PACMAD clade</taxon>
        <taxon>Panicoideae</taxon>
        <taxon>Andropogonodae</taxon>
        <taxon>Andropogoneae</taxon>
        <taxon>Tripsacinae</taxon>
        <taxon>Zea</taxon>
    </lineage>
</organism>
<dbReference type="EMBL" id="BT086973">
    <property type="protein sequence ID" value="ACR37326.1"/>
    <property type="molecule type" value="mRNA"/>
</dbReference>
<proteinExistence type="evidence at transcript level"/>
<feature type="region of interest" description="Disordered" evidence="1">
    <location>
        <begin position="1"/>
        <end position="28"/>
    </location>
</feature>
<feature type="compositionally biased region" description="Polar residues" evidence="1">
    <location>
        <begin position="1"/>
        <end position="25"/>
    </location>
</feature>
<evidence type="ECO:0000313" key="2">
    <source>
        <dbReference type="EMBL" id="ACR37326.1"/>
    </source>
</evidence>
<dbReference type="EMBL" id="BT086994">
    <property type="protein sequence ID" value="ACR37347.1"/>
    <property type="molecule type" value="mRNA"/>
</dbReference>
<dbReference type="AlphaFoldDB" id="C4J826"/>